<sequence>MQPQPPLTHLNNNSHTRNPNRYFFTITNLPLINHKSHYPTTTHTHNINHHTPKHPYIPQTPLTHRWKECSPGIWIGVLCDRVWKIWQTETDLHFQVYPSWNAQDGTKTEDVPVRGTEGECINTATDTSYSENQLGRRKRKQSSTKEINVNDGISSTKISKPSKHKIRFLDKLTEDKDSSVKSAEFGTQVKEEITCQDSEQTLEDMKALAPDCILRDYFQLDVNLSNLYKHWSSRDANFRNVSSSFEGVRILRQDPVENLFSFICSSNNNISRISSMVEKLCENYGKMVAEVDGKYYYAFPPVTALVDDSVENELRNMGFGYRAKYINTTARMITRDHSVEWLHGLRKRNYEEAKSELMKLCGVGAKVADCVCLMSLDKTESVPVDTHVWQIAARHYIPKLQHSKSLTDKLYKEIGDHFRELWGPYAGWAHSVLFTADLKQFKSLLPVKVGSLPEILYVQADNCARENKNKFVLPFCELLVQLSVFREVHLSFLQVGYTHEDIDAAFSRISEKLRKTDAETLPRLQSVVGGAQRLGGLYDMKTWLAQWINDIEHHSKPLHYKFSRDHLSKVIAKYRSLSTKPWKQGDESILNKTPVGQPSILVPPNFHKVDEVLVKGNILKHKFSLSQEQHQWWHDFIGKLKRLKECPIERQTYASRNARWVLPLLAGVQDQKIKTEKETVEEYLTEMVNKELDDHKVII</sequence>
<name>A0AA88XKL5_PINIB</name>
<keyword evidence="4" id="KW-0227">DNA damage</keyword>
<keyword evidence="17" id="KW-1185">Reference proteome</keyword>
<dbReference type="GO" id="GO:0140078">
    <property type="term" value="F:class I DNA-(apurinic or apyrimidinic site) endonuclease activity"/>
    <property type="evidence" value="ECO:0007669"/>
    <property type="project" value="UniProtKB-EC"/>
</dbReference>
<evidence type="ECO:0000256" key="10">
    <source>
        <dbReference type="ARBA" id="ARBA00023295"/>
    </source>
</evidence>
<evidence type="ECO:0000256" key="14">
    <source>
        <dbReference type="SAM" id="MobiDB-lite"/>
    </source>
</evidence>
<dbReference type="Gene3D" id="3.30.310.40">
    <property type="match status" value="1"/>
</dbReference>
<dbReference type="InterPro" id="IPR011257">
    <property type="entry name" value="DNA_glycosylase"/>
</dbReference>
<dbReference type="GO" id="GO:0006285">
    <property type="term" value="P:base-excision repair, AP site formation"/>
    <property type="evidence" value="ECO:0007669"/>
    <property type="project" value="TreeGrafter"/>
</dbReference>
<dbReference type="InterPro" id="IPR057191">
    <property type="entry name" value="DUF7869"/>
</dbReference>
<dbReference type="EC" id="4.2.99.18" evidence="3"/>
<reference evidence="16" key="1">
    <citation type="submission" date="2019-08" db="EMBL/GenBank/DDBJ databases">
        <title>The improved chromosome-level genome for the pearl oyster Pinctada fucata martensii using PacBio sequencing and Hi-C.</title>
        <authorList>
            <person name="Zheng Z."/>
        </authorList>
    </citation>
    <scope>NUCLEOTIDE SEQUENCE</scope>
    <source>
        <strain evidence="16">ZZ-2019</strain>
        <tissue evidence="16">Adductor muscle</tissue>
    </source>
</reference>
<dbReference type="EMBL" id="VSWD01000011">
    <property type="protein sequence ID" value="KAK3087076.1"/>
    <property type="molecule type" value="Genomic_DNA"/>
</dbReference>
<dbReference type="Pfam" id="PF25273">
    <property type="entry name" value="DUF7869"/>
    <property type="match status" value="1"/>
</dbReference>
<evidence type="ECO:0000256" key="13">
    <source>
        <dbReference type="ARBA" id="ARBA00073127"/>
    </source>
</evidence>
<dbReference type="Gene3D" id="1.10.1670.10">
    <property type="entry name" value="Helix-hairpin-Helix base-excision DNA repair enzymes (C-terminal)"/>
    <property type="match status" value="1"/>
</dbReference>
<evidence type="ECO:0000259" key="15">
    <source>
        <dbReference type="SMART" id="SM00478"/>
    </source>
</evidence>
<dbReference type="InterPro" id="IPR012904">
    <property type="entry name" value="OGG_N"/>
</dbReference>
<dbReference type="SUPFAM" id="SSF55945">
    <property type="entry name" value="TATA-box binding protein-like"/>
    <property type="match status" value="1"/>
</dbReference>
<dbReference type="Gene3D" id="1.10.340.30">
    <property type="entry name" value="Hypothetical protein, domain 2"/>
    <property type="match status" value="1"/>
</dbReference>
<dbReference type="Proteomes" id="UP001186944">
    <property type="component" value="Unassembled WGS sequence"/>
</dbReference>
<dbReference type="Pfam" id="PF07934">
    <property type="entry name" value="OGG_N"/>
    <property type="match status" value="1"/>
</dbReference>
<evidence type="ECO:0000256" key="4">
    <source>
        <dbReference type="ARBA" id="ARBA00022763"/>
    </source>
</evidence>
<keyword evidence="7" id="KW-0456">Lyase</keyword>
<dbReference type="GO" id="GO:0006289">
    <property type="term" value="P:nucleotide-excision repair"/>
    <property type="evidence" value="ECO:0007669"/>
    <property type="project" value="InterPro"/>
</dbReference>
<evidence type="ECO:0000256" key="1">
    <source>
        <dbReference type="ARBA" id="ARBA00004123"/>
    </source>
</evidence>
<evidence type="ECO:0000256" key="9">
    <source>
        <dbReference type="ARBA" id="ARBA00023268"/>
    </source>
</evidence>
<dbReference type="CDD" id="cd00056">
    <property type="entry name" value="ENDO3c"/>
    <property type="match status" value="1"/>
</dbReference>
<evidence type="ECO:0000256" key="5">
    <source>
        <dbReference type="ARBA" id="ARBA00022801"/>
    </source>
</evidence>
<feature type="region of interest" description="Disordered" evidence="14">
    <location>
        <begin position="129"/>
        <end position="148"/>
    </location>
</feature>
<dbReference type="PANTHER" id="PTHR10242">
    <property type="entry name" value="8-OXOGUANINE DNA GLYCOSYLASE"/>
    <property type="match status" value="1"/>
</dbReference>
<evidence type="ECO:0000256" key="7">
    <source>
        <dbReference type="ARBA" id="ARBA00023239"/>
    </source>
</evidence>
<keyword evidence="6" id="KW-0234">DNA repair</keyword>
<dbReference type="SUPFAM" id="SSF48150">
    <property type="entry name" value="DNA-glycosylase"/>
    <property type="match status" value="1"/>
</dbReference>
<evidence type="ECO:0000313" key="16">
    <source>
        <dbReference type="EMBL" id="KAK3087076.1"/>
    </source>
</evidence>
<evidence type="ECO:0000256" key="11">
    <source>
        <dbReference type="ARBA" id="ARBA00025652"/>
    </source>
</evidence>
<dbReference type="SMART" id="SM00478">
    <property type="entry name" value="ENDO3c"/>
    <property type="match status" value="1"/>
</dbReference>
<evidence type="ECO:0000256" key="6">
    <source>
        <dbReference type="ARBA" id="ARBA00023204"/>
    </source>
</evidence>
<evidence type="ECO:0000256" key="8">
    <source>
        <dbReference type="ARBA" id="ARBA00023242"/>
    </source>
</evidence>
<keyword evidence="5" id="KW-0378">Hydrolase</keyword>
<dbReference type="FunFam" id="1.10.340.30:FF:000006">
    <property type="entry name" value="N-glycosylase/DNA lyase isoform X2"/>
    <property type="match status" value="1"/>
</dbReference>
<dbReference type="InterPro" id="IPR052054">
    <property type="entry name" value="Oxidative_DNA_repair_enzyme"/>
</dbReference>
<gene>
    <name evidence="16" type="ORF">FSP39_001333</name>
</gene>
<dbReference type="GO" id="GO:0005634">
    <property type="term" value="C:nucleus"/>
    <property type="evidence" value="ECO:0007669"/>
    <property type="project" value="UniProtKB-SubCell"/>
</dbReference>
<dbReference type="InterPro" id="IPR003265">
    <property type="entry name" value="HhH-GPD_domain"/>
</dbReference>
<protein>
    <recommendedName>
        <fullName evidence="13">N-glycosylase/DNA lyase</fullName>
        <ecNumber evidence="3">4.2.99.18</ecNumber>
    </recommendedName>
</protein>
<dbReference type="AlphaFoldDB" id="A0AA88XKL5"/>
<comment type="subcellular location">
    <subcellularLocation>
        <location evidence="1">Nucleus</location>
    </subcellularLocation>
</comment>
<evidence type="ECO:0000256" key="2">
    <source>
        <dbReference type="ARBA" id="ARBA00010679"/>
    </source>
</evidence>
<comment type="caution">
    <text evidence="16">The sequence shown here is derived from an EMBL/GenBank/DDBJ whole genome shotgun (WGS) entry which is preliminary data.</text>
</comment>
<comment type="function">
    <text evidence="11">DNA repair enzyme that incises DNA at 8-oxoG residues. Excises 7,8-dihydro-8-oxoguanine and 2,6-diamino-4-hydroxy-5-N-methylformamidopyrimidine (FAPY) from damaged DNA. Has a beta-lyase activity that nicks DNA 3' to the lesion.</text>
</comment>
<dbReference type="InterPro" id="IPR023170">
    <property type="entry name" value="HhH_base_excis_C"/>
</dbReference>
<evidence type="ECO:0000256" key="12">
    <source>
        <dbReference type="ARBA" id="ARBA00044632"/>
    </source>
</evidence>
<comment type="similarity">
    <text evidence="2">Belongs to the type-1 OGG1 family.</text>
</comment>
<keyword evidence="8" id="KW-0539">Nucleus</keyword>
<dbReference type="Pfam" id="PF00730">
    <property type="entry name" value="HhH-GPD"/>
    <property type="match status" value="1"/>
</dbReference>
<organism evidence="16 17">
    <name type="scientific">Pinctada imbricata</name>
    <name type="common">Atlantic pearl-oyster</name>
    <name type="synonym">Pinctada martensii</name>
    <dbReference type="NCBI Taxonomy" id="66713"/>
    <lineage>
        <taxon>Eukaryota</taxon>
        <taxon>Metazoa</taxon>
        <taxon>Spiralia</taxon>
        <taxon>Lophotrochozoa</taxon>
        <taxon>Mollusca</taxon>
        <taxon>Bivalvia</taxon>
        <taxon>Autobranchia</taxon>
        <taxon>Pteriomorphia</taxon>
        <taxon>Pterioida</taxon>
        <taxon>Pterioidea</taxon>
        <taxon>Pteriidae</taxon>
        <taxon>Pinctada</taxon>
    </lineage>
</organism>
<keyword evidence="10" id="KW-0326">Glycosidase</keyword>
<proteinExistence type="inferred from homology"/>
<evidence type="ECO:0000256" key="3">
    <source>
        <dbReference type="ARBA" id="ARBA00012720"/>
    </source>
</evidence>
<dbReference type="PANTHER" id="PTHR10242:SF2">
    <property type="entry name" value="N-GLYCOSYLASE_DNA LYASE"/>
    <property type="match status" value="1"/>
</dbReference>
<dbReference type="GO" id="GO:0003684">
    <property type="term" value="F:damaged DNA binding"/>
    <property type="evidence" value="ECO:0007669"/>
    <property type="project" value="InterPro"/>
</dbReference>
<accession>A0AA88XKL5</accession>
<dbReference type="GO" id="GO:0034039">
    <property type="term" value="F:8-oxo-7,8-dihydroguanine DNA N-glycosylase activity"/>
    <property type="evidence" value="ECO:0007669"/>
    <property type="project" value="TreeGrafter"/>
</dbReference>
<comment type="catalytic activity">
    <reaction evidence="12">
        <text>2'-deoxyribonucleotide-(2'-deoxyribose 5'-phosphate)-2'-deoxyribonucleotide-DNA = a 3'-end 2'-deoxyribonucleotide-(2,3-dehydro-2,3-deoxyribose 5'-phosphate)-DNA + a 5'-end 5'-phospho-2'-deoxyribonucleoside-DNA + H(+)</text>
        <dbReference type="Rhea" id="RHEA:66592"/>
        <dbReference type="Rhea" id="RHEA-COMP:13180"/>
        <dbReference type="Rhea" id="RHEA-COMP:16897"/>
        <dbReference type="Rhea" id="RHEA-COMP:17067"/>
        <dbReference type="ChEBI" id="CHEBI:15378"/>
        <dbReference type="ChEBI" id="CHEBI:136412"/>
        <dbReference type="ChEBI" id="CHEBI:157695"/>
        <dbReference type="ChEBI" id="CHEBI:167181"/>
        <dbReference type="EC" id="4.2.99.18"/>
    </reaction>
</comment>
<evidence type="ECO:0000313" key="17">
    <source>
        <dbReference type="Proteomes" id="UP001186944"/>
    </source>
</evidence>
<dbReference type="FunFam" id="1.10.1670.10:FF:000005">
    <property type="entry name" value="N-glycosylase/DNA lyase OGG1"/>
    <property type="match status" value="1"/>
</dbReference>
<keyword evidence="9" id="KW-0511">Multifunctional enzyme</keyword>
<feature type="domain" description="HhH-GPD" evidence="15">
    <location>
        <begin position="264"/>
        <end position="431"/>
    </location>
</feature>